<reference evidence="6 7" key="1">
    <citation type="journal article" date="2016" name="Nat. Commun.">
        <title>Thousands of microbial genomes shed light on interconnected biogeochemical processes in an aquifer system.</title>
        <authorList>
            <person name="Anantharaman K."/>
            <person name="Brown C.T."/>
            <person name="Hug L.A."/>
            <person name="Sharon I."/>
            <person name="Castelle C.J."/>
            <person name="Probst A.J."/>
            <person name="Thomas B.C."/>
            <person name="Singh A."/>
            <person name="Wilkins M.J."/>
            <person name="Karaoz U."/>
            <person name="Brodie E.L."/>
            <person name="Williams K.H."/>
            <person name="Hubbard S.S."/>
            <person name="Banfield J.F."/>
        </authorList>
    </citation>
    <scope>NUCLEOTIDE SEQUENCE [LARGE SCALE GENOMIC DNA]</scope>
    <source>
        <strain evidence="7">RBG_16_55_9</strain>
    </source>
</reference>
<sequence>MEELDEIVLTKEGYELKKKELEEYRRILHEEIPRSLKVAKEHGGELRENKEFLDIQTEKEFYESEVRRLEELLDRAKVIDETSISTKTVGIGTRVTLKDMSRKGQVTYELVSQAEVDLEANKISISSPLGKVLVGRKRGEVIELETPAGKVRYSIMGIQRG</sequence>
<dbReference type="GO" id="GO:0003677">
    <property type="term" value="F:DNA binding"/>
    <property type="evidence" value="ECO:0007669"/>
    <property type="project" value="InterPro"/>
</dbReference>
<dbReference type="InterPro" id="IPR022691">
    <property type="entry name" value="Tscrpt_elong_fac_GreA/B_N"/>
</dbReference>
<feature type="coiled-coil region" evidence="3">
    <location>
        <begin position="11"/>
        <end position="79"/>
    </location>
</feature>
<evidence type="ECO:0000256" key="1">
    <source>
        <dbReference type="ARBA" id="ARBA00023015"/>
    </source>
</evidence>
<name>A0A1F5V1Q9_FRAXR</name>
<dbReference type="AlphaFoldDB" id="A0A1F5V1Q9"/>
<dbReference type="InterPro" id="IPR001437">
    <property type="entry name" value="Tscrpt_elong_fac_GreA/B_C"/>
</dbReference>
<dbReference type="InterPro" id="IPR036805">
    <property type="entry name" value="Tscrpt_elong_fac_GreA/B_N_sf"/>
</dbReference>
<keyword evidence="2" id="KW-0804">Transcription</keyword>
<evidence type="ECO:0008006" key="8">
    <source>
        <dbReference type="Google" id="ProtNLM"/>
    </source>
</evidence>
<dbReference type="PANTHER" id="PTHR30437">
    <property type="entry name" value="TRANSCRIPTION ELONGATION FACTOR GREA"/>
    <property type="match status" value="1"/>
</dbReference>
<dbReference type="SUPFAM" id="SSF54534">
    <property type="entry name" value="FKBP-like"/>
    <property type="match status" value="1"/>
</dbReference>
<comment type="caution">
    <text evidence="6">The sequence shown here is derived from an EMBL/GenBank/DDBJ whole genome shotgun (WGS) entry which is preliminary data.</text>
</comment>
<evidence type="ECO:0000259" key="5">
    <source>
        <dbReference type="Pfam" id="PF03449"/>
    </source>
</evidence>
<evidence type="ECO:0000256" key="2">
    <source>
        <dbReference type="ARBA" id="ARBA00023163"/>
    </source>
</evidence>
<feature type="domain" description="Transcription elongation factor GreA/GreB N-terminal" evidence="5">
    <location>
        <begin position="7"/>
        <end position="78"/>
    </location>
</feature>
<keyword evidence="1" id="KW-0805">Transcription regulation</keyword>
<dbReference type="InterPro" id="IPR036953">
    <property type="entry name" value="GreA/GreB_C_sf"/>
</dbReference>
<gene>
    <name evidence="6" type="ORF">A2Z21_02295</name>
</gene>
<evidence type="ECO:0000256" key="3">
    <source>
        <dbReference type="SAM" id="Coils"/>
    </source>
</evidence>
<evidence type="ECO:0000259" key="4">
    <source>
        <dbReference type="Pfam" id="PF01272"/>
    </source>
</evidence>
<dbReference type="SUPFAM" id="SSF46557">
    <property type="entry name" value="GreA transcript cleavage protein, N-terminal domain"/>
    <property type="match status" value="1"/>
</dbReference>
<dbReference type="GO" id="GO:0032784">
    <property type="term" value="P:regulation of DNA-templated transcription elongation"/>
    <property type="evidence" value="ECO:0007669"/>
    <property type="project" value="InterPro"/>
</dbReference>
<evidence type="ECO:0000313" key="6">
    <source>
        <dbReference type="EMBL" id="OGF57335.1"/>
    </source>
</evidence>
<dbReference type="EMBL" id="MFGX01000014">
    <property type="protein sequence ID" value="OGF57335.1"/>
    <property type="molecule type" value="Genomic_DNA"/>
</dbReference>
<dbReference type="PANTHER" id="PTHR30437:SF4">
    <property type="entry name" value="TRANSCRIPTION ELONGATION FACTOR GREA"/>
    <property type="match status" value="1"/>
</dbReference>
<dbReference type="Pfam" id="PF01272">
    <property type="entry name" value="GreA_GreB"/>
    <property type="match status" value="1"/>
</dbReference>
<dbReference type="PIRSF" id="PIRSF006092">
    <property type="entry name" value="GreA_GreB"/>
    <property type="match status" value="1"/>
</dbReference>
<proteinExistence type="predicted"/>
<evidence type="ECO:0000313" key="7">
    <source>
        <dbReference type="Proteomes" id="UP000179157"/>
    </source>
</evidence>
<dbReference type="Proteomes" id="UP000179157">
    <property type="component" value="Unassembled WGS sequence"/>
</dbReference>
<dbReference type="Pfam" id="PF03449">
    <property type="entry name" value="GreA_GreB_N"/>
    <property type="match status" value="1"/>
</dbReference>
<dbReference type="InterPro" id="IPR023459">
    <property type="entry name" value="Tscrpt_elong_fac_GreA/B_fam"/>
</dbReference>
<dbReference type="STRING" id="1817864.A2Z21_02295"/>
<dbReference type="GO" id="GO:0070063">
    <property type="term" value="F:RNA polymerase binding"/>
    <property type="evidence" value="ECO:0007669"/>
    <property type="project" value="InterPro"/>
</dbReference>
<organism evidence="6 7">
    <name type="scientific">Fraserbacteria sp. (strain RBG_16_55_9)</name>
    <dbReference type="NCBI Taxonomy" id="1817864"/>
    <lineage>
        <taxon>Bacteria</taxon>
        <taxon>Candidatus Fraseribacteriota</taxon>
    </lineage>
</organism>
<dbReference type="GO" id="GO:0006354">
    <property type="term" value="P:DNA-templated transcription elongation"/>
    <property type="evidence" value="ECO:0007669"/>
    <property type="project" value="TreeGrafter"/>
</dbReference>
<protein>
    <recommendedName>
        <fullName evidence="8">Transcription elongation factor GreA</fullName>
    </recommendedName>
</protein>
<dbReference type="Gene3D" id="1.10.287.180">
    <property type="entry name" value="Transcription elongation factor, GreA/GreB, N-terminal domain"/>
    <property type="match status" value="1"/>
</dbReference>
<accession>A0A1F5V1Q9</accession>
<dbReference type="Gene3D" id="3.10.50.30">
    <property type="entry name" value="Transcription elongation factor, GreA/GreB, C-terminal domain"/>
    <property type="match status" value="1"/>
</dbReference>
<keyword evidence="3" id="KW-0175">Coiled coil</keyword>
<feature type="domain" description="Transcription elongation factor GreA/GreB C-terminal" evidence="4">
    <location>
        <begin position="86"/>
        <end position="159"/>
    </location>
</feature>